<feature type="compositionally biased region" description="Basic and acidic residues" evidence="2">
    <location>
        <begin position="2418"/>
        <end position="2428"/>
    </location>
</feature>
<gene>
    <name evidence="4" type="ORF">Tci_006569</name>
</gene>
<feature type="compositionally biased region" description="Polar residues" evidence="2">
    <location>
        <begin position="980"/>
        <end position="996"/>
    </location>
</feature>
<evidence type="ECO:0000259" key="3">
    <source>
        <dbReference type="Pfam" id="PF07727"/>
    </source>
</evidence>
<protein>
    <submittedName>
        <fullName evidence="4">Retrovirus-related Pol polyprotein from transposon TNT 1-94</fullName>
    </submittedName>
</protein>
<feature type="compositionally biased region" description="Low complexity" evidence="2">
    <location>
        <begin position="2458"/>
        <end position="2472"/>
    </location>
</feature>
<dbReference type="PANTHER" id="PTHR11439">
    <property type="entry name" value="GAG-POL-RELATED RETROTRANSPOSON"/>
    <property type="match status" value="1"/>
</dbReference>
<feature type="region of interest" description="Disordered" evidence="2">
    <location>
        <begin position="171"/>
        <end position="198"/>
    </location>
</feature>
<dbReference type="InterPro" id="IPR043502">
    <property type="entry name" value="DNA/RNA_pol_sf"/>
</dbReference>
<feature type="compositionally biased region" description="Pro residues" evidence="2">
    <location>
        <begin position="2440"/>
        <end position="2457"/>
    </location>
</feature>
<dbReference type="PANTHER" id="PTHR11439:SF495">
    <property type="entry name" value="REVERSE TRANSCRIPTASE, RNA-DEPENDENT DNA POLYMERASE-RELATED"/>
    <property type="match status" value="1"/>
</dbReference>
<feature type="coiled-coil region" evidence="1">
    <location>
        <begin position="743"/>
        <end position="770"/>
    </location>
</feature>
<feature type="region of interest" description="Disordered" evidence="2">
    <location>
        <begin position="2418"/>
        <end position="2512"/>
    </location>
</feature>
<keyword evidence="1" id="KW-0175">Coiled coil</keyword>
<feature type="compositionally biased region" description="Polar residues" evidence="2">
    <location>
        <begin position="1147"/>
        <end position="1156"/>
    </location>
</feature>
<feature type="compositionally biased region" description="Low complexity" evidence="2">
    <location>
        <begin position="171"/>
        <end position="184"/>
    </location>
</feature>
<name>A0A6L2JCI0_TANCI</name>
<dbReference type="SUPFAM" id="SSF56672">
    <property type="entry name" value="DNA/RNA polymerases"/>
    <property type="match status" value="1"/>
</dbReference>
<feature type="domain" description="Reverse transcriptase Ty1/copia-type" evidence="3">
    <location>
        <begin position="1273"/>
        <end position="1418"/>
    </location>
</feature>
<feature type="compositionally biased region" description="Polar residues" evidence="2">
    <location>
        <begin position="185"/>
        <end position="198"/>
    </location>
</feature>
<proteinExistence type="predicted"/>
<feature type="compositionally biased region" description="Low complexity" evidence="2">
    <location>
        <begin position="1974"/>
        <end position="1986"/>
    </location>
</feature>
<dbReference type="InterPro" id="IPR013103">
    <property type="entry name" value="RVT_2"/>
</dbReference>
<feature type="coiled-coil region" evidence="1">
    <location>
        <begin position="626"/>
        <end position="653"/>
    </location>
</feature>
<dbReference type="Pfam" id="PF07727">
    <property type="entry name" value="RVT_2"/>
    <property type="match status" value="1"/>
</dbReference>
<organism evidence="4">
    <name type="scientific">Tanacetum cinerariifolium</name>
    <name type="common">Dalmatian daisy</name>
    <name type="synonym">Chrysanthemum cinerariifolium</name>
    <dbReference type="NCBI Taxonomy" id="118510"/>
    <lineage>
        <taxon>Eukaryota</taxon>
        <taxon>Viridiplantae</taxon>
        <taxon>Streptophyta</taxon>
        <taxon>Embryophyta</taxon>
        <taxon>Tracheophyta</taxon>
        <taxon>Spermatophyta</taxon>
        <taxon>Magnoliopsida</taxon>
        <taxon>eudicotyledons</taxon>
        <taxon>Gunneridae</taxon>
        <taxon>Pentapetalae</taxon>
        <taxon>asterids</taxon>
        <taxon>campanulids</taxon>
        <taxon>Asterales</taxon>
        <taxon>Asteraceae</taxon>
        <taxon>Asteroideae</taxon>
        <taxon>Anthemideae</taxon>
        <taxon>Anthemidinae</taxon>
        <taxon>Tanacetum</taxon>
    </lineage>
</organism>
<feature type="region of interest" description="Disordered" evidence="2">
    <location>
        <begin position="2075"/>
        <end position="2162"/>
    </location>
</feature>
<feature type="compositionally biased region" description="Basic and acidic residues" evidence="2">
    <location>
        <begin position="2089"/>
        <end position="2099"/>
    </location>
</feature>
<accession>A0A6L2JCI0</accession>
<feature type="region of interest" description="Disordered" evidence="2">
    <location>
        <begin position="1938"/>
        <end position="2012"/>
    </location>
</feature>
<feature type="compositionally biased region" description="Low complexity" evidence="2">
    <location>
        <begin position="1162"/>
        <end position="1172"/>
    </location>
</feature>
<dbReference type="EMBL" id="BKCJ010000593">
    <property type="protein sequence ID" value="GEU34591.1"/>
    <property type="molecule type" value="Genomic_DNA"/>
</dbReference>
<sequence>MANLSEDIQFAGSDTRPPMLDRTDFASWQQRIRLYCRGKGNGYGPEQPRVYSDLTSEEKDWYNADIWATNILLQGLPKDIYTPINHYTDAKDIWDNVKMLLEGSELTKEDWESQLFVTAVKLNRGLRDSNYDQLYAYLKQHETHAQENKMMLERFTQPLVDPLALLSNVSNPHHYSPSSSASSSTQVPQPLADSSSPTEDLIENLTNTLALLIQSYKTFLPQTNNQLRTSSNARNQATVQDGRVVVQNVQGRPNRAQGMNPQDGSAAGYGGAQNRVGNVNSGPARPGQARPVKCYNCNGGHDNAFDNDVDEQPVQDLALNVDNVFQADDYEAVPSYDSDILSEVPDHEHYQDAACAHHEGHVTHDSVQLDHIVDSHANYTSDSNIYPYDQYVKDNEVPVVHSDASSVPTDTFMMIYNEMCEPHEHSVSNPSQNTVVKHSLTVELTTYKEHVELPNPHYNELNKVAIGYKNPLCVTRAKQVQHALYNGHEILKDNHAPAKVHNTEDTLEIVEITRKKMNNKMNDPECETRKVKIAPHDYSKKNFLATFAPQKQLTPEQIFWSNDLMKLKSEALKERTKGSRPIKALTVITPTGLTEEERGFEQTKECYLKEVIPFFKTLKDNFEGIQKALTKEIKEMKDVFEELEAEVAQYAVDKKHDACERKNLLIACCLALEAGLANLRDKSHHENQEELINHFSKLEVNHLNLQLNYQNLKDSIGNNPPTPNKDTPDFDSVFVLGKMQASLQGKDNVIRQLKKQLSQLQVTRSDTDRTLKVQTTYSQITNLTGRVTHLQAQYDLFRVENDKIKQYYKQLYDSIKITRAKHIEQVTKLTTENVNLKSSVSKDTVKPQVLVRAQHAIDVEPIVPRLRNNRDAHLDYLRHLKESVETIRDIVEEAKVVRPLDRSIVSACRYTKHSQKLLEYAIGTCPQGSQQRAKQLAYIPLIKKKQVSVAKPSDKSDRTTHKHVVTVKTQKTNVPVPPSTGVNSCPNARGSQPKSTTKTHRISPANEAVATACYTKNRSLIHTRHHKTPYELVHNKKPDLTFFRVFGTLCYPKNDIKDLGKLQPIADTGIFVGYAPSRKGTGSAPNLMTLGQIGSGLIPNPVPATPHTPPTNKELEILFQLMFDEYLEPPRVERPVLPAQAVQAPVNLTGTPSSTTIDKDAPSLSISPSSSALKSHSLHQGIIAEPNYMEDRTNAPVDNPPFVNVFAPKPHSEASSSGDISSTESPYLATDALWCLYGSVLSKVEPNNFKSAIIEDCWFQAMQDEFYEFDRLQVWELVAQPDCVMIITLKWIYKVKLDEYGDVLKNKARLVAKGYRQEEGIDFEESFAPVARIEAIRIFIANAASINMTIYQMDVKTAFLNGELKEEVYVSQPEGFVDPDHPTRVYHLKKALYGLKQAPRAWYDTLSRFLLDNNFSKGLLKSRSIFINQSKFALEILKIFRMDSCDSVETPMVDQLKLDVDPSGIPVDQTRFRSMVGSLMYLTASRPDLVFAVCMCARYQAKPTKKHLEALKQVFRYLKRTINWGLWYSKDTAMALTAYADADHAGCQDTRRSTSGSAQFLGDKLVSWSSKKQKSTMISATEAKYIAMSGCCAQILWMRSQLTDYGFDFNKIIMYCDNRSAIALCCNNVQHSRSKHIDIRHHFIREQVKRGAVELYFVTTNYQLVDKFTKALPRQRVEFILSRLDKMVDVTGSSGQAPAVASPVRTDEEVMPRNRWVQIGKSNCYLDLDKKQSNPIYKMAVDLLMHTNFHRAFTDSSTIPSIYIQQFWDTIQYDKKAGSYRCQLDEQWFVLTKDTLRKALQITPINNNQAFVAPPSTDEEFTQSIHTFIEDKQNLSRHTTGKKRATLIVIPSIRFTKLIIHHLHMRHKFQLRPDSLLHLLNEEPVLGYLKFSAKGSKREVFRMPIPGSLITSDIQTTSYYQEYLASVAKHKKYMAGKIGSHLDSPAPMPTKPARKPKSIAPKAPPRPSVSISVTSAQPAPTSAPAKPQEKKRKQATKTSDKAPKAKKSKYGWVSKKRTLKHVATSEAEDVLIMEPQVAAEDAELQKVLEESMKTAYAAAPRGPLPPVVIRELESGKYQPLPEVPGKGKAKSDSEEESKKVVLGATEGGNDEDQAGPDPVAQAEGQTGTDAGTQDEGQAGSNPDETSECQVGPDPGNAGAEVQSIPSLVVHARSYREHMDLDVADVSPQPSTKQLDEGFTAMAYPKVQENLKLAVEEQVLLKDHANSSGTLSSLQHLSKDIIFGDLFFSDKPSEAENGKTTAETKVESMVSVTIQQDMSLIPPMTSPIIDLSLRPESPKVYQQFKATTIETTTTTTTTLLPLSTQQQSNAEAMMIKCIGELEHIMANQIQVSKAVSEVVMDAIDWAMQAPLRNRFRDLPEADMKEILHQRMWETESYKTHEDHVQLFEALEKLMNRDHSKELAQDLAEARKKKKKSRESPKTPPGSPPHHPPPPPPPAGSFGASGASGASKSSQVPPLKKVRPKALLHQAHHRQLPQLNIKPERRLTSDSDDEDIRSAHIPKVNLTQDWWKPLEEERPAMPEPAWSIPSSDAPVLPNNWASALASSYSPPPEDSLLAQTSDIATFIDWFCKRRGITELKPQDLEGPAFEIVKVFHPDVIHLQYQMEECHKLLTDSVDDPIIRHNVSKPLPLGGPPGQVSIQSDFFFNKDLEYMRYGSKGNRPALSISKIKAAYYPDAGLEQMVPDQFWIEEECKYDIAAMYGISHWWFQRQRFYIDRHTSEGDRSAVRTHMRILGVVRIEVFSLYGYDYMKKIVLRRAGLNEHVIAKRDFKYLYPSDFEDLQRVEDFQLGIESYQTQLNLTKPQWDATGFEYKHDYTIIDSSRAVMFRDKYGVQMMMRFNEIYKFSDRTLQQIDEALDYRVKEFRINRMNPGLNTRFWTRKDVDQCKAFMFTI</sequence>
<evidence type="ECO:0000256" key="2">
    <source>
        <dbReference type="SAM" id="MobiDB-lite"/>
    </source>
</evidence>
<reference evidence="4" key="1">
    <citation type="journal article" date="2019" name="Sci. Rep.">
        <title>Draft genome of Tanacetum cinerariifolium, the natural source of mosquito coil.</title>
        <authorList>
            <person name="Yamashiro T."/>
            <person name="Shiraishi A."/>
            <person name="Satake H."/>
            <person name="Nakayama K."/>
        </authorList>
    </citation>
    <scope>NUCLEOTIDE SEQUENCE</scope>
</reference>
<feature type="compositionally biased region" description="Basic residues" evidence="2">
    <location>
        <begin position="2478"/>
        <end position="2493"/>
    </location>
</feature>
<feature type="region of interest" description="Disordered" evidence="2">
    <location>
        <begin position="972"/>
        <end position="1002"/>
    </location>
</feature>
<evidence type="ECO:0000256" key="1">
    <source>
        <dbReference type="SAM" id="Coils"/>
    </source>
</evidence>
<comment type="caution">
    <text evidence="4">The sequence shown here is derived from an EMBL/GenBank/DDBJ whole genome shotgun (WGS) entry which is preliminary data.</text>
</comment>
<feature type="region of interest" description="Disordered" evidence="2">
    <location>
        <begin position="1147"/>
        <end position="1172"/>
    </location>
</feature>
<dbReference type="CDD" id="cd09272">
    <property type="entry name" value="RNase_HI_RT_Ty1"/>
    <property type="match status" value="1"/>
</dbReference>
<feature type="compositionally biased region" description="Polar residues" evidence="2">
    <location>
        <begin position="2123"/>
        <end position="2143"/>
    </location>
</feature>
<evidence type="ECO:0000313" key="4">
    <source>
        <dbReference type="EMBL" id="GEU34591.1"/>
    </source>
</evidence>